<feature type="region of interest" description="Disordered" evidence="1">
    <location>
        <begin position="192"/>
        <end position="211"/>
    </location>
</feature>
<feature type="compositionally biased region" description="Basic residues" evidence="1">
    <location>
        <begin position="413"/>
        <end position="422"/>
    </location>
</feature>
<feature type="compositionally biased region" description="Basic and acidic residues" evidence="1">
    <location>
        <begin position="129"/>
        <end position="138"/>
    </location>
</feature>
<sequence>MTDFELPTLDAGWDMYLNHSAFPEYPSIMEEQMQPFALADFVIDPDTTHLFGLSREFWADVPGEFEASQEPCTLQTSPAGRLTTPKPSSGILESATSNIHCDMHTIDEACPPRERSAVPEAIEEQSEDLTTHTPHEPRNNSLGPDIFKNHEANTEADEAQPEREPSIISTTQEPYCFVAAGEEEHEIQATTGARELPINSSPGTNTDINGAQWQREPSVIDLTEEPSHEQPHEEQTTFSPIELDINKDQWQREPSVIDLTEEPSYEQPHEEKTTFSPIELDINKDQWQREPSVIDLTEEPSHEQPREENTTFSPIEPDINKDQWQREPSVIDLTEEPSYEPSHEEQIIFTPLEPPKPSTTGTDTAIQHRMTVLSDESDDHAAGDGALHQPRRKRVRWEREDSVVVIPNDDERRKRRRRRREF</sequence>
<feature type="region of interest" description="Disordered" evidence="1">
    <location>
        <begin position="114"/>
        <end position="148"/>
    </location>
</feature>
<feature type="compositionally biased region" description="Polar residues" evidence="1">
    <location>
        <begin position="198"/>
        <end position="211"/>
    </location>
</feature>
<gene>
    <name evidence="2" type="ORF">BJX63DRAFT_437376</name>
</gene>
<evidence type="ECO:0000313" key="3">
    <source>
        <dbReference type="Proteomes" id="UP001610334"/>
    </source>
</evidence>
<feature type="region of interest" description="Disordered" evidence="1">
    <location>
        <begin position="296"/>
        <end position="422"/>
    </location>
</feature>
<dbReference type="EMBL" id="JBFXLT010000156">
    <property type="protein sequence ID" value="KAL2802952.1"/>
    <property type="molecule type" value="Genomic_DNA"/>
</dbReference>
<feature type="region of interest" description="Disordered" evidence="1">
    <location>
        <begin position="68"/>
        <end position="87"/>
    </location>
</feature>
<evidence type="ECO:0000256" key="1">
    <source>
        <dbReference type="SAM" id="MobiDB-lite"/>
    </source>
</evidence>
<evidence type="ECO:0000313" key="2">
    <source>
        <dbReference type="EMBL" id="KAL2802952.1"/>
    </source>
</evidence>
<dbReference type="Proteomes" id="UP001610334">
    <property type="component" value="Unassembled WGS sequence"/>
</dbReference>
<feature type="compositionally biased region" description="Basic and acidic residues" evidence="1">
    <location>
        <begin position="299"/>
        <end position="309"/>
    </location>
</feature>
<reference evidence="2 3" key="1">
    <citation type="submission" date="2024-07" db="EMBL/GenBank/DDBJ databases">
        <title>Section-level genome sequencing and comparative genomics of Aspergillus sections Usti and Cavernicolus.</title>
        <authorList>
            <consortium name="Lawrence Berkeley National Laboratory"/>
            <person name="Nybo J.L."/>
            <person name="Vesth T.C."/>
            <person name="Theobald S."/>
            <person name="Frisvad J.C."/>
            <person name="Larsen T.O."/>
            <person name="Kjaerboelling I."/>
            <person name="Rothschild-Mancinelli K."/>
            <person name="Lyhne E.K."/>
            <person name="Kogle M.E."/>
            <person name="Barry K."/>
            <person name="Clum A."/>
            <person name="Na H."/>
            <person name="Ledsgaard L."/>
            <person name="Lin J."/>
            <person name="Lipzen A."/>
            <person name="Kuo A."/>
            <person name="Riley R."/>
            <person name="Mondo S."/>
            <person name="Labutti K."/>
            <person name="Haridas S."/>
            <person name="Pangalinan J."/>
            <person name="Salamov A.A."/>
            <person name="Simmons B.A."/>
            <person name="Magnuson J.K."/>
            <person name="Chen J."/>
            <person name="Drula E."/>
            <person name="Henrissat B."/>
            <person name="Wiebenga A."/>
            <person name="Lubbers R.J."/>
            <person name="Gomes A.C."/>
            <person name="Makela M.R."/>
            <person name="Stajich J."/>
            <person name="Grigoriev I.V."/>
            <person name="Mortensen U.H."/>
            <person name="De Vries R.P."/>
            <person name="Baker S.E."/>
            <person name="Andersen M.R."/>
        </authorList>
    </citation>
    <scope>NUCLEOTIDE SEQUENCE [LARGE SCALE GENOMIC DNA]</scope>
    <source>
        <strain evidence="2 3">CBS 588.65</strain>
    </source>
</reference>
<name>A0ABR4GVJ7_9EURO</name>
<comment type="caution">
    <text evidence="2">The sequence shown here is derived from an EMBL/GenBank/DDBJ whole genome shotgun (WGS) entry which is preliminary data.</text>
</comment>
<proteinExistence type="predicted"/>
<keyword evidence="3" id="KW-1185">Reference proteome</keyword>
<organism evidence="2 3">
    <name type="scientific">Aspergillus granulosus</name>
    <dbReference type="NCBI Taxonomy" id="176169"/>
    <lineage>
        <taxon>Eukaryota</taxon>
        <taxon>Fungi</taxon>
        <taxon>Dikarya</taxon>
        <taxon>Ascomycota</taxon>
        <taxon>Pezizomycotina</taxon>
        <taxon>Eurotiomycetes</taxon>
        <taxon>Eurotiomycetidae</taxon>
        <taxon>Eurotiales</taxon>
        <taxon>Aspergillaceae</taxon>
        <taxon>Aspergillus</taxon>
        <taxon>Aspergillus subgen. Nidulantes</taxon>
    </lineage>
</organism>
<protein>
    <submittedName>
        <fullName evidence="2">Uncharacterized protein</fullName>
    </submittedName>
</protein>
<accession>A0ABR4GVJ7</accession>